<proteinExistence type="predicted"/>
<organism evidence="2 3">
    <name type="scientific">Ficus carica</name>
    <name type="common">Common fig</name>
    <dbReference type="NCBI Taxonomy" id="3494"/>
    <lineage>
        <taxon>Eukaryota</taxon>
        <taxon>Viridiplantae</taxon>
        <taxon>Streptophyta</taxon>
        <taxon>Embryophyta</taxon>
        <taxon>Tracheophyta</taxon>
        <taxon>Spermatophyta</taxon>
        <taxon>Magnoliopsida</taxon>
        <taxon>eudicotyledons</taxon>
        <taxon>Gunneridae</taxon>
        <taxon>Pentapetalae</taxon>
        <taxon>rosids</taxon>
        <taxon>fabids</taxon>
        <taxon>Rosales</taxon>
        <taxon>Moraceae</taxon>
        <taxon>Ficeae</taxon>
        <taxon>Ficus</taxon>
    </lineage>
</organism>
<keyword evidence="3" id="KW-1185">Reference proteome</keyword>
<evidence type="ECO:0000256" key="1">
    <source>
        <dbReference type="SAM" id="MobiDB-lite"/>
    </source>
</evidence>
<feature type="compositionally biased region" description="Low complexity" evidence="1">
    <location>
        <begin position="50"/>
        <end position="59"/>
    </location>
</feature>
<reference evidence="2" key="1">
    <citation type="submission" date="2023-07" db="EMBL/GenBank/DDBJ databases">
        <title>draft genome sequence of fig (Ficus carica).</title>
        <authorList>
            <person name="Takahashi T."/>
            <person name="Nishimura K."/>
        </authorList>
    </citation>
    <scope>NUCLEOTIDE SEQUENCE</scope>
</reference>
<sequence length="99" mass="10322">MRYRRLAAEGARRLAVEGLVLGRSVGQNRNPKKLGDGGVSTAEEEIRCKGGPSSPTTSTGGHGGCSPQRGCESSDPARIFPEHRAEGVGLSLAFSPSWG</sequence>
<feature type="region of interest" description="Disordered" evidence="1">
    <location>
        <begin position="22"/>
        <end position="78"/>
    </location>
</feature>
<evidence type="ECO:0000313" key="2">
    <source>
        <dbReference type="EMBL" id="GMN37182.1"/>
    </source>
</evidence>
<dbReference type="Proteomes" id="UP001187192">
    <property type="component" value="Unassembled WGS sequence"/>
</dbReference>
<gene>
    <name evidence="2" type="ORF">TIFTF001_006601</name>
</gene>
<dbReference type="EMBL" id="BTGU01000006">
    <property type="protein sequence ID" value="GMN37182.1"/>
    <property type="molecule type" value="Genomic_DNA"/>
</dbReference>
<comment type="caution">
    <text evidence="2">The sequence shown here is derived from an EMBL/GenBank/DDBJ whole genome shotgun (WGS) entry which is preliminary data.</text>
</comment>
<name>A0AA88D0Z7_FICCA</name>
<evidence type="ECO:0000313" key="3">
    <source>
        <dbReference type="Proteomes" id="UP001187192"/>
    </source>
</evidence>
<protein>
    <submittedName>
        <fullName evidence="2">Uncharacterized protein</fullName>
    </submittedName>
</protein>
<accession>A0AA88D0Z7</accession>
<dbReference type="AlphaFoldDB" id="A0AA88D0Z7"/>